<dbReference type="GO" id="GO:0034599">
    <property type="term" value="P:cellular response to oxidative stress"/>
    <property type="evidence" value="ECO:0007669"/>
    <property type="project" value="InterPro"/>
</dbReference>
<evidence type="ECO:0000259" key="7">
    <source>
        <dbReference type="Pfam" id="PF00881"/>
    </source>
</evidence>
<keyword evidence="9" id="KW-1185">Reference proteome</keyword>
<protein>
    <submittedName>
        <fullName evidence="8">Nitroreductase</fullName>
    </submittedName>
</protein>
<reference evidence="8" key="1">
    <citation type="submission" date="2022-09" db="EMBL/GenBank/DDBJ databases">
        <title>Fusarium specimens isolated from Avocado Roots.</title>
        <authorList>
            <person name="Stajich J."/>
            <person name="Roper C."/>
            <person name="Heimlech-Rivalta G."/>
        </authorList>
    </citation>
    <scope>NUCLEOTIDE SEQUENCE</scope>
    <source>
        <strain evidence="8">CF00136</strain>
    </source>
</reference>
<dbReference type="Pfam" id="PF00881">
    <property type="entry name" value="Nitroreductase"/>
    <property type="match status" value="1"/>
</dbReference>
<dbReference type="PANTHER" id="PTHR43035">
    <property type="entry name" value="FATTY ACID REPRESSION MUTANT PROTEIN 2-RELATED"/>
    <property type="match status" value="1"/>
</dbReference>
<evidence type="ECO:0000256" key="1">
    <source>
        <dbReference type="ARBA" id="ARBA00004123"/>
    </source>
</evidence>
<dbReference type="EMBL" id="JAOQAZ010000004">
    <property type="protein sequence ID" value="KAJ4267514.1"/>
    <property type="molecule type" value="Genomic_DNA"/>
</dbReference>
<dbReference type="AlphaFoldDB" id="A0A9W8VLU3"/>
<evidence type="ECO:0000313" key="8">
    <source>
        <dbReference type="EMBL" id="KAJ4267514.1"/>
    </source>
</evidence>
<dbReference type="Proteomes" id="UP001152049">
    <property type="component" value="Unassembled WGS sequence"/>
</dbReference>
<dbReference type="OrthoDB" id="2138173at2759"/>
<dbReference type="GO" id="GO:0005737">
    <property type="term" value="C:cytoplasm"/>
    <property type="evidence" value="ECO:0007669"/>
    <property type="project" value="UniProtKB-SubCell"/>
</dbReference>
<evidence type="ECO:0000256" key="5">
    <source>
        <dbReference type="ARBA" id="ARBA00023002"/>
    </source>
</evidence>
<evidence type="ECO:0000256" key="2">
    <source>
        <dbReference type="ARBA" id="ARBA00004496"/>
    </source>
</evidence>
<dbReference type="FunFam" id="3.40.109.10:FF:000001">
    <property type="entry name" value="Nitroreductase family"/>
    <property type="match status" value="1"/>
</dbReference>
<dbReference type="InterPro" id="IPR033877">
    <property type="entry name" value="Frm2/Hbn1"/>
</dbReference>
<keyword evidence="6" id="KW-0539">Nucleus</keyword>
<dbReference type="SUPFAM" id="SSF55469">
    <property type="entry name" value="FMN-dependent nitroreductase-like"/>
    <property type="match status" value="1"/>
</dbReference>
<evidence type="ECO:0000313" key="9">
    <source>
        <dbReference type="Proteomes" id="UP001152049"/>
    </source>
</evidence>
<dbReference type="InterPro" id="IPR000415">
    <property type="entry name" value="Nitroreductase-like"/>
</dbReference>
<dbReference type="PANTHER" id="PTHR43035:SF4">
    <property type="entry name" value="NITROREDUCTASE FAMILY PROTEIN (AFU_ORTHOLOGUE AFUA_3G03530)"/>
    <property type="match status" value="1"/>
</dbReference>
<accession>A0A9W8VLU3</accession>
<evidence type="ECO:0000256" key="6">
    <source>
        <dbReference type="ARBA" id="ARBA00023242"/>
    </source>
</evidence>
<keyword evidence="4" id="KW-0963">Cytoplasm</keyword>
<comment type="caution">
    <text evidence="8">The sequence shown here is derived from an EMBL/GenBank/DDBJ whole genome shotgun (WGS) entry which is preliminary data.</text>
</comment>
<dbReference type="GO" id="GO:0005634">
    <property type="term" value="C:nucleus"/>
    <property type="evidence" value="ECO:0007669"/>
    <property type="project" value="UniProtKB-SubCell"/>
</dbReference>
<sequence length="211" mass="23404">MSSPKVTTDQWLAAAKYRRTVYGLKDTSPVPDSRIEEIVREVISFAPSSYNTQPGRYTLVLGEKHKQLWDVVVENAAPVLKAAGPHVWAAMEPRFQRFNNAYGSLVFWTRGQSLQESKETHKSAAHLIDSFADHSGGMAQILLWTALELEGFGASLQHTGASPPVEVALKQFLGVPDDYHFQANMVFGEPAQPFPDVPEKLPIDETLTVLK</sequence>
<evidence type="ECO:0000256" key="3">
    <source>
        <dbReference type="ARBA" id="ARBA00007118"/>
    </source>
</evidence>
<keyword evidence="5" id="KW-0560">Oxidoreductase</keyword>
<comment type="subcellular location">
    <subcellularLocation>
        <location evidence="2">Cytoplasm</location>
    </subcellularLocation>
    <subcellularLocation>
        <location evidence="1">Nucleus</location>
    </subcellularLocation>
</comment>
<name>A0A9W8VLU3_9HYPO</name>
<dbReference type="Gene3D" id="3.40.109.10">
    <property type="entry name" value="NADH Oxidase"/>
    <property type="match status" value="1"/>
</dbReference>
<proteinExistence type="inferred from homology"/>
<organism evidence="8 9">
    <name type="scientific">Fusarium torreyae</name>
    <dbReference type="NCBI Taxonomy" id="1237075"/>
    <lineage>
        <taxon>Eukaryota</taxon>
        <taxon>Fungi</taxon>
        <taxon>Dikarya</taxon>
        <taxon>Ascomycota</taxon>
        <taxon>Pezizomycotina</taxon>
        <taxon>Sordariomycetes</taxon>
        <taxon>Hypocreomycetidae</taxon>
        <taxon>Hypocreales</taxon>
        <taxon>Nectriaceae</taxon>
        <taxon>Fusarium</taxon>
    </lineage>
</organism>
<evidence type="ECO:0000256" key="4">
    <source>
        <dbReference type="ARBA" id="ARBA00022490"/>
    </source>
</evidence>
<comment type="similarity">
    <text evidence="3">Belongs to the nitroreductase family.</text>
</comment>
<gene>
    <name evidence="8" type="primary">HBN1</name>
    <name evidence="8" type="ORF">NW762_003621</name>
</gene>
<dbReference type="InterPro" id="IPR029479">
    <property type="entry name" value="Nitroreductase"/>
</dbReference>
<dbReference type="GO" id="GO:0016491">
    <property type="term" value="F:oxidoreductase activity"/>
    <property type="evidence" value="ECO:0007669"/>
    <property type="project" value="UniProtKB-KW"/>
</dbReference>
<feature type="domain" description="Nitroreductase" evidence="7">
    <location>
        <begin position="16"/>
        <end position="188"/>
    </location>
</feature>